<keyword evidence="2" id="KW-1185">Reference proteome</keyword>
<dbReference type="Proteomes" id="UP000265520">
    <property type="component" value="Unassembled WGS sequence"/>
</dbReference>
<accession>A0A392UUS8</accession>
<evidence type="ECO:0000313" key="2">
    <source>
        <dbReference type="Proteomes" id="UP000265520"/>
    </source>
</evidence>
<reference evidence="1 2" key="1">
    <citation type="journal article" date="2018" name="Front. Plant Sci.">
        <title>Red Clover (Trifolium pratense) and Zigzag Clover (T. medium) - A Picture of Genomic Similarities and Differences.</title>
        <authorList>
            <person name="Dluhosova J."/>
            <person name="Istvanek J."/>
            <person name="Nedelnik J."/>
            <person name="Repkova J."/>
        </authorList>
    </citation>
    <scope>NUCLEOTIDE SEQUENCE [LARGE SCALE GENOMIC DNA]</scope>
    <source>
        <strain evidence="2">cv. 10/8</strain>
        <tissue evidence="1">Leaf</tissue>
    </source>
</reference>
<feature type="non-terminal residue" evidence="1">
    <location>
        <position position="43"/>
    </location>
</feature>
<organism evidence="1 2">
    <name type="scientific">Trifolium medium</name>
    <dbReference type="NCBI Taxonomy" id="97028"/>
    <lineage>
        <taxon>Eukaryota</taxon>
        <taxon>Viridiplantae</taxon>
        <taxon>Streptophyta</taxon>
        <taxon>Embryophyta</taxon>
        <taxon>Tracheophyta</taxon>
        <taxon>Spermatophyta</taxon>
        <taxon>Magnoliopsida</taxon>
        <taxon>eudicotyledons</taxon>
        <taxon>Gunneridae</taxon>
        <taxon>Pentapetalae</taxon>
        <taxon>rosids</taxon>
        <taxon>fabids</taxon>
        <taxon>Fabales</taxon>
        <taxon>Fabaceae</taxon>
        <taxon>Papilionoideae</taxon>
        <taxon>50 kb inversion clade</taxon>
        <taxon>NPAAA clade</taxon>
        <taxon>Hologalegina</taxon>
        <taxon>IRL clade</taxon>
        <taxon>Trifolieae</taxon>
        <taxon>Trifolium</taxon>
    </lineage>
</organism>
<comment type="caution">
    <text evidence="1">The sequence shown here is derived from an EMBL/GenBank/DDBJ whole genome shotgun (WGS) entry which is preliminary data.</text>
</comment>
<dbReference type="AlphaFoldDB" id="A0A392UUS8"/>
<evidence type="ECO:0000313" key="1">
    <source>
        <dbReference type="EMBL" id="MCI78963.1"/>
    </source>
</evidence>
<name>A0A392UUS8_9FABA</name>
<gene>
    <name evidence="1" type="ORF">A2U01_0100234</name>
</gene>
<protein>
    <submittedName>
        <fullName evidence="1">Uncharacterized protein</fullName>
    </submittedName>
</protein>
<proteinExistence type="predicted"/>
<dbReference type="EMBL" id="LXQA010963019">
    <property type="protein sequence ID" value="MCI78963.1"/>
    <property type="molecule type" value="Genomic_DNA"/>
</dbReference>
<sequence>MAVSQKKPALVTLPARDLASMWLPHEPLWISLRILRDSISPTH</sequence>